<protein>
    <recommendedName>
        <fullName evidence="7">PAS domain S-box-containing protein/diguanylate cyclase (GGDEF) domain-containing protein</fullName>
    </recommendedName>
</protein>
<dbReference type="GO" id="GO:0007165">
    <property type="term" value="P:signal transduction"/>
    <property type="evidence" value="ECO:0007669"/>
    <property type="project" value="InterPro"/>
</dbReference>
<dbReference type="Pfam" id="PF13188">
    <property type="entry name" value="PAS_8"/>
    <property type="match status" value="1"/>
</dbReference>
<dbReference type="InterPro" id="IPR052155">
    <property type="entry name" value="Biofilm_reg_signaling"/>
</dbReference>
<evidence type="ECO:0008006" key="7">
    <source>
        <dbReference type="Google" id="ProtNLM"/>
    </source>
</evidence>
<dbReference type="EMBL" id="BMZS01000002">
    <property type="protein sequence ID" value="GHD44364.1"/>
    <property type="molecule type" value="Genomic_DNA"/>
</dbReference>
<dbReference type="Pfam" id="PF00990">
    <property type="entry name" value="GGDEF"/>
    <property type="match status" value="1"/>
</dbReference>
<keyword evidence="1" id="KW-1133">Transmembrane helix</keyword>
<dbReference type="InterPro" id="IPR001633">
    <property type="entry name" value="EAL_dom"/>
</dbReference>
<dbReference type="Gene3D" id="6.10.340.10">
    <property type="match status" value="1"/>
</dbReference>
<dbReference type="PANTHER" id="PTHR44757:SF2">
    <property type="entry name" value="BIOFILM ARCHITECTURE MAINTENANCE PROTEIN MBAA"/>
    <property type="match status" value="1"/>
</dbReference>
<dbReference type="Gene3D" id="3.30.450.20">
    <property type="entry name" value="PAS domain"/>
    <property type="match status" value="1"/>
</dbReference>
<dbReference type="SMART" id="SM00052">
    <property type="entry name" value="EAL"/>
    <property type="match status" value="1"/>
</dbReference>
<dbReference type="SMART" id="SM00267">
    <property type="entry name" value="GGDEF"/>
    <property type="match status" value="1"/>
</dbReference>
<dbReference type="PROSITE" id="PS50887">
    <property type="entry name" value="GGDEF"/>
    <property type="match status" value="1"/>
</dbReference>
<dbReference type="InterPro" id="IPR043128">
    <property type="entry name" value="Rev_trsase/Diguanyl_cyclase"/>
</dbReference>
<dbReference type="InterPro" id="IPR000014">
    <property type="entry name" value="PAS"/>
</dbReference>
<name>A0A918XQT1_9PROT</name>
<dbReference type="PROSITE" id="PS50885">
    <property type="entry name" value="HAMP"/>
    <property type="match status" value="1"/>
</dbReference>
<dbReference type="InterPro" id="IPR029787">
    <property type="entry name" value="Nucleotide_cyclase"/>
</dbReference>
<feature type="domain" description="HAMP" evidence="3">
    <location>
        <begin position="178"/>
        <end position="234"/>
    </location>
</feature>
<dbReference type="Gene3D" id="3.20.20.450">
    <property type="entry name" value="EAL domain"/>
    <property type="match status" value="1"/>
</dbReference>
<dbReference type="SUPFAM" id="SSF55073">
    <property type="entry name" value="Nucleotide cyclase"/>
    <property type="match status" value="1"/>
</dbReference>
<keyword evidence="6" id="KW-1185">Reference proteome</keyword>
<dbReference type="InterPro" id="IPR035965">
    <property type="entry name" value="PAS-like_dom_sf"/>
</dbReference>
<dbReference type="NCBIfam" id="TIGR00254">
    <property type="entry name" value="GGDEF"/>
    <property type="match status" value="1"/>
</dbReference>
<evidence type="ECO:0000259" key="2">
    <source>
        <dbReference type="PROSITE" id="PS50883"/>
    </source>
</evidence>
<evidence type="ECO:0000313" key="6">
    <source>
        <dbReference type="Proteomes" id="UP000630353"/>
    </source>
</evidence>
<keyword evidence="1" id="KW-0812">Transmembrane</keyword>
<feature type="domain" description="EAL" evidence="2">
    <location>
        <begin position="537"/>
        <end position="790"/>
    </location>
</feature>
<feature type="transmembrane region" description="Helical" evidence="1">
    <location>
        <begin position="158"/>
        <end position="178"/>
    </location>
</feature>
<dbReference type="InterPro" id="IPR035919">
    <property type="entry name" value="EAL_sf"/>
</dbReference>
<dbReference type="Pfam" id="PF00563">
    <property type="entry name" value="EAL"/>
    <property type="match status" value="1"/>
</dbReference>
<dbReference type="CDD" id="cd01949">
    <property type="entry name" value="GGDEF"/>
    <property type="match status" value="1"/>
</dbReference>
<keyword evidence="1" id="KW-0472">Membrane</keyword>
<evidence type="ECO:0000256" key="1">
    <source>
        <dbReference type="SAM" id="Phobius"/>
    </source>
</evidence>
<reference evidence="5" key="2">
    <citation type="submission" date="2020-09" db="EMBL/GenBank/DDBJ databases">
        <authorList>
            <person name="Sun Q."/>
            <person name="Kim S."/>
        </authorList>
    </citation>
    <scope>NUCLEOTIDE SEQUENCE</scope>
    <source>
        <strain evidence="5">KCTC 42651</strain>
    </source>
</reference>
<feature type="domain" description="GGDEF" evidence="4">
    <location>
        <begin position="395"/>
        <end position="528"/>
    </location>
</feature>
<gene>
    <name evidence="5" type="ORF">GCM10017083_11700</name>
</gene>
<dbReference type="InterPro" id="IPR000160">
    <property type="entry name" value="GGDEF_dom"/>
</dbReference>
<dbReference type="SUPFAM" id="SSF55785">
    <property type="entry name" value="PYP-like sensor domain (PAS domain)"/>
    <property type="match status" value="1"/>
</dbReference>
<evidence type="ECO:0000259" key="4">
    <source>
        <dbReference type="PROSITE" id="PS50887"/>
    </source>
</evidence>
<dbReference type="SUPFAM" id="SSF141868">
    <property type="entry name" value="EAL domain-like"/>
    <property type="match status" value="1"/>
</dbReference>
<dbReference type="AlphaFoldDB" id="A0A918XQT1"/>
<accession>A0A918XQT1</accession>
<organism evidence="5 6">
    <name type="scientific">Thalassobaculum fulvum</name>
    <dbReference type="NCBI Taxonomy" id="1633335"/>
    <lineage>
        <taxon>Bacteria</taxon>
        <taxon>Pseudomonadati</taxon>
        <taxon>Pseudomonadota</taxon>
        <taxon>Alphaproteobacteria</taxon>
        <taxon>Rhodospirillales</taxon>
        <taxon>Thalassobaculaceae</taxon>
        <taxon>Thalassobaculum</taxon>
    </lineage>
</organism>
<comment type="caution">
    <text evidence="5">The sequence shown here is derived from an EMBL/GenBank/DDBJ whole genome shotgun (WGS) entry which is preliminary data.</text>
</comment>
<dbReference type="GO" id="GO:0016020">
    <property type="term" value="C:membrane"/>
    <property type="evidence" value="ECO:0007669"/>
    <property type="project" value="InterPro"/>
</dbReference>
<sequence>MTTRLLAQSTGVSLALLLVVLAISLELTIRQTWDRAEKAISASEVSVQGAAEEALWQFNLQQADRLVEGLTNSPLIRTAILRDDSGEVIAKSQRSPMGEEWLSRSLLTGNRPGLDRVRAMVRSGSLPGEASQPVGNLELQADYAALHALVLDQFLKTFWTVALLGSFMMASIFVIALMTTARPLQRLADSIRAIGASYDPGAGMAAELVQRDDEIGQVARAFISTVKDLSHRTREAEDAQTKLRNILDGSLQAIVVHRDLNLLFANDAAARMFGYVDAGEMLEACDLRKTFPLNPDGSLEGFVDIAGREDLEEVHLLTRPRLRRDGSRFLAEIAARKIRWEGEWAVQVALIDVSARVRAEQELRDLATRDALTHLPNKSLFLEQLGFALRDARPGRLGILFVNVNRMKGFNDALGLAGGDELLRHIGERLRSQISGRALIAKFPGDKFAVLMPAIDDESEMIALAQRFDELLRARFTIAGQSVQATLSYGAAVWPFDGRNAEELTLAAERACGSANMRKARQVVFSDQSMNAEASRRYDIESQLAEALTTGGLDVHYQPKIRVDDGRIVGAEALIRWPTADGGFISPAEFIPVAESTGQIIDLGRFVVRRVCADQERLARDTGLMVPVAVNVSAIQFQNDDMLRTARQALEAHRLPPSALQFEVTESATMDQIDEVVPMLAALRTFGIRIAIDDFGTGYSSLSHLKRLPIDYLKLDRSFTRDVLGDDGRSIASAIVGLGHALGLTVIAEGVETDDEAAVLRHLGYDEFQGFRYARPMPIERYQAWILDQRAVGKA</sequence>
<evidence type="ECO:0000259" key="3">
    <source>
        <dbReference type="PROSITE" id="PS50885"/>
    </source>
</evidence>
<dbReference type="Proteomes" id="UP000630353">
    <property type="component" value="Unassembled WGS sequence"/>
</dbReference>
<dbReference type="PANTHER" id="PTHR44757">
    <property type="entry name" value="DIGUANYLATE CYCLASE DGCP"/>
    <property type="match status" value="1"/>
</dbReference>
<dbReference type="CDD" id="cd01948">
    <property type="entry name" value="EAL"/>
    <property type="match status" value="1"/>
</dbReference>
<dbReference type="Gene3D" id="3.30.70.270">
    <property type="match status" value="1"/>
</dbReference>
<dbReference type="NCBIfam" id="TIGR00229">
    <property type="entry name" value="sensory_box"/>
    <property type="match status" value="1"/>
</dbReference>
<dbReference type="PROSITE" id="PS50883">
    <property type="entry name" value="EAL"/>
    <property type="match status" value="1"/>
</dbReference>
<dbReference type="InterPro" id="IPR003660">
    <property type="entry name" value="HAMP_dom"/>
</dbReference>
<evidence type="ECO:0000313" key="5">
    <source>
        <dbReference type="EMBL" id="GHD44364.1"/>
    </source>
</evidence>
<proteinExistence type="predicted"/>
<reference evidence="5" key="1">
    <citation type="journal article" date="2014" name="Int. J. Syst. Evol. Microbiol.">
        <title>Complete genome sequence of Corynebacterium casei LMG S-19264T (=DSM 44701T), isolated from a smear-ripened cheese.</title>
        <authorList>
            <consortium name="US DOE Joint Genome Institute (JGI-PGF)"/>
            <person name="Walter F."/>
            <person name="Albersmeier A."/>
            <person name="Kalinowski J."/>
            <person name="Ruckert C."/>
        </authorList>
    </citation>
    <scope>NUCLEOTIDE SEQUENCE</scope>
    <source>
        <strain evidence="5">KCTC 42651</strain>
    </source>
</reference>